<dbReference type="RefSeq" id="WP_118941895.1">
    <property type="nucleotide sequence ID" value="NZ_CP032125.1"/>
</dbReference>
<protein>
    <submittedName>
        <fullName evidence="2">Uncharacterized protein</fullName>
    </submittedName>
</protein>
<dbReference type="OrthoDB" id="9786540at2"/>
<proteinExistence type="predicted"/>
<evidence type="ECO:0000313" key="3">
    <source>
        <dbReference type="Proteomes" id="UP000261704"/>
    </source>
</evidence>
<feature type="region of interest" description="Disordered" evidence="1">
    <location>
        <begin position="128"/>
        <end position="150"/>
    </location>
</feature>
<reference evidence="2 3" key="1">
    <citation type="submission" date="2018-09" db="EMBL/GenBank/DDBJ databases">
        <title>Profundibacter amoris BAR1 gen. nov., sp. nov., a new member of the Roseobacter clade isolated at Lokis Castle Vent Field on the Arctic Mid-Oceanic Ridge.</title>
        <authorList>
            <person name="Le Moine Bauer S."/>
            <person name="Sjoeberg A.G."/>
            <person name="L'Haridon S."/>
            <person name="Stokke R."/>
            <person name="Roalkvam I."/>
            <person name="Steen I.H."/>
            <person name="Dahle H."/>
        </authorList>
    </citation>
    <scope>NUCLEOTIDE SEQUENCE [LARGE SCALE GENOMIC DNA]</scope>
    <source>
        <strain evidence="2 3">BAR1</strain>
    </source>
</reference>
<keyword evidence="3" id="KW-1185">Reference proteome</keyword>
<evidence type="ECO:0000256" key="1">
    <source>
        <dbReference type="SAM" id="MobiDB-lite"/>
    </source>
</evidence>
<name>A0A347UEF9_9RHOB</name>
<dbReference type="EMBL" id="CP032125">
    <property type="protein sequence ID" value="AXX97237.1"/>
    <property type="molecule type" value="Genomic_DNA"/>
</dbReference>
<dbReference type="AlphaFoldDB" id="A0A347UEF9"/>
<sequence length="150" mass="16809">MTRTNPTILPDTPFWKAYQGRFFGVLNWSDVDTFWAEMSGTTGDWFIFAPEQPAPDRAAPPAELAEVLTKAQALINSRRDMSHCGAIYVDDARNPRFIKVFDPSAMGSSCNISGISILPRWIISRIRPDDMPPPPEPVKPSLFKRLTGRS</sequence>
<gene>
    <name evidence="2" type="ORF">BAR1_04380</name>
</gene>
<accession>A0A347UEF9</accession>
<evidence type="ECO:0000313" key="2">
    <source>
        <dbReference type="EMBL" id="AXX97237.1"/>
    </source>
</evidence>
<organism evidence="2 3">
    <name type="scientific">Profundibacter amoris</name>
    <dbReference type="NCBI Taxonomy" id="2171755"/>
    <lineage>
        <taxon>Bacteria</taxon>
        <taxon>Pseudomonadati</taxon>
        <taxon>Pseudomonadota</taxon>
        <taxon>Alphaproteobacteria</taxon>
        <taxon>Rhodobacterales</taxon>
        <taxon>Paracoccaceae</taxon>
        <taxon>Profundibacter</taxon>
    </lineage>
</organism>
<dbReference type="Proteomes" id="UP000261704">
    <property type="component" value="Chromosome"/>
</dbReference>
<dbReference type="KEGG" id="pamo:BAR1_04380"/>